<dbReference type="EMBL" id="RBPQ01000243">
    <property type="protein sequence ID" value="RMO22697.1"/>
    <property type="molecule type" value="Genomic_DNA"/>
</dbReference>
<proteinExistence type="predicted"/>
<protein>
    <submittedName>
        <fullName evidence="1">Uncharacterized protein</fullName>
    </submittedName>
</protein>
<name>A0A3M2WPS4_PSESJ</name>
<comment type="caution">
    <text evidence="1">The sequence shown here is derived from an EMBL/GenBank/DDBJ whole genome shotgun (WGS) entry which is preliminary data.</text>
</comment>
<dbReference type="Proteomes" id="UP000276886">
    <property type="component" value="Unassembled WGS sequence"/>
</dbReference>
<evidence type="ECO:0000313" key="2">
    <source>
        <dbReference type="Proteomes" id="UP000276886"/>
    </source>
</evidence>
<sequence>MFFRVNKTSSNYASFLRGWVSKERCILRSSILGINMSVLKGVLDWMITKLASKQSPVRPETVENQAAQAALELAAILRVGGALEHDEIPMITRRLQSVIDATNAVVAACEPSHAEGRYCRREL</sequence>
<reference evidence="1 2" key="1">
    <citation type="submission" date="2018-08" db="EMBL/GenBank/DDBJ databases">
        <title>Recombination of ecologically and evolutionarily significant loci maintains genetic cohesion in the Pseudomonas syringae species complex.</title>
        <authorList>
            <person name="Dillon M."/>
            <person name="Thakur S."/>
            <person name="Almeida R.N.D."/>
            <person name="Weir B.S."/>
            <person name="Guttman D.S."/>
        </authorList>
    </citation>
    <scope>NUCLEOTIDE SEQUENCE [LARGE SCALE GENOMIC DNA]</scope>
    <source>
        <strain evidence="1 2">ICMP 2788</strain>
    </source>
</reference>
<organism evidence="1 2">
    <name type="scientific">Pseudomonas syringae pv. pisi</name>
    <dbReference type="NCBI Taxonomy" id="59510"/>
    <lineage>
        <taxon>Bacteria</taxon>
        <taxon>Pseudomonadati</taxon>
        <taxon>Pseudomonadota</taxon>
        <taxon>Gammaproteobacteria</taxon>
        <taxon>Pseudomonadales</taxon>
        <taxon>Pseudomonadaceae</taxon>
        <taxon>Pseudomonas</taxon>
        <taxon>Pseudomonas syringae</taxon>
    </lineage>
</organism>
<evidence type="ECO:0000313" key="1">
    <source>
        <dbReference type="EMBL" id="RMO22697.1"/>
    </source>
</evidence>
<gene>
    <name evidence="1" type="ORF">ALQ44_101030</name>
</gene>
<accession>A0A3M2WPS4</accession>
<dbReference type="AlphaFoldDB" id="A0A3M2WPS4"/>